<dbReference type="InterPro" id="IPR028082">
    <property type="entry name" value="Peripla_BP_I"/>
</dbReference>
<organism evidence="5 6">
    <name type="scientific">Pseudonocardia lutea</name>
    <dbReference type="NCBI Taxonomy" id="2172015"/>
    <lineage>
        <taxon>Bacteria</taxon>
        <taxon>Bacillati</taxon>
        <taxon>Actinomycetota</taxon>
        <taxon>Actinomycetes</taxon>
        <taxon>Pseudonocardiales</taxon>
        <taxon>Pseudonocardiaceae</taxon>
        <taxon>Pseudonocardia</taxon>
    </lineage>
</organism>
<comment type="similarity">
    <text evidence="1">Belongs to the leucine-binding protein family.</text>
</comment>
<evidence type="ECO:0000256" key="3">
    <source>
        <dbReference type="SAM" id="MobiDB-lite"/>
    </source>
</evidence>
<dbReference type="Proteomes" id="UP001596119">
    <property type="component" value="Unassembled WGS sequence"/>
</dbReference>
<evidence type="ECO:0000313" key="6">
    <source>
        <dbReference type="Proteomes" id="UP001596119"/>
    </source>
</evidence>
<evidence type="ECO:0000313" key="5">
    <source>
        <dbReference type="EMBL" id="MFC5952653.1"/>
    </source>
</evidence>
<keyword evidence="6" id="KW-1185">Reference proteome</keyword>
<feature type="domain" description="Leucine-binding protein" evidence="4">
    <location>
        <begin position="29"/>
        <end position="362"/>
    </location>
</feature>
<dbReference type="PANTHER" id="PTHR47628">
    <property type="match status" value="1"/>
</dbReference>
<dbReference type="SUPFAM" id="SSF53822">
    <property type="entry name" value="Periplasmic binding protein-like I"/>
    <property type="match status" value="1"/>
</dbReference>
<sequence length="373" mass="39284">MRTAGRGGDGVSRRRGTGDGPGGGLGDVVEVAFVVPRSGPAGLFGPACESCGALAVAELNAAGGVLGREVRLHVVDGGRAPAQVATEVGALVEAGAVQAVSGWHISAVRQEIAPRVSGRVPYVYAPLYEGGERTPGVFLAGETPDRQVLPGLRWMAAELGVRTWCIVGDDYVWPRVSARAARSWARTTPDVRILDQVFVPLGTEDFGAALERVLRSGAQGVLMFLVGSDAVRFNRAFAAAGADRRCVRFSPLMEENMLLASGPSRELYSAAAWFESLPTAAGLDFSRRYVERFGPRAPVPGALAESCFEGLTLLARLAERAGSLDVGAVSGAGEGIAYESPRGDVALVHNHLRQDVYLARSDGLEFDVLARLT</sequence>
<protein>
    <submittedName>
        <fullName evidence="5">Substrate-binding domain-containing protein</fullName>
    </submittedName>
</protein>
<dbReference type="EMBL" id="JBHSQK010000113">
    <property type="protein sequence ID" value="MFC5952653.1"/>
    <property type="molecule type" value="Genomic_DNA"/>
</dbReference>
<accession>A0ABW1II60</accession>
<evidence type="ECO:0000256" key="1">
    <source>
        <dbReference type="ARBA" id="ARBA00010062"/>
    </source>
</evidence>
<dbReference type="InterPro" id="IPR028081">
    <property type="entry name" value="Leu-bd"/>
</dbReference>
<evidence type="ECO:0000259" key="4">
    <source>
        <dbReference type="Pfam" id="PF13458"/>
    </source>
</evidence>
<keyword evidence="2" id="KW-0732">Signal</keyword>
<reference evidence="6" key="1">
    <citation type="journal article" date="2019" name="Int. J. Syst. Evol. Microbiol.">
        <title>The Global Catalogue of Microorganisms (GCM) 10K type strain sequencing project: providing services to taxonomists for standard genome sequencing and annotation.</title>
        <authorList>
            <consortium name="The Broad Institute Genomics Platform"/>
            <consortium name="The Broad Institute Genome Sequencing Center for Infectious Disease"/>
            <person name="Wu L."/>
            <person name="Ma J."/>
        </authorList>
    </citation>
    <scope>NUCLEOTIDE SEQUENCE [LARGE SCALE GENOMIC DNA]</scope>
    <source>
        <strain evidence="6">CGMCC 4.7397</strain>
    </source>
</reference>
<dbReference type="PANTHER" id="PTHR47628:SF1">
    <property type="entry name" value="ALIPHATIC AMIDASE EXPRESSION-REGULATING PROTEIN"/>
    <property type="match status" value="1"/>
</dbReference>
<evidence type="ECO:0000256" key="2">
    <source>
        <dbReference type="ARBA" id="ARBA00022729"/>
    </source>
</evidence>
<dbReference type="Pfam" id="PF13458">
    <property type="entry name" value="Peripla_BP_6"/>
    <property type="match status" value="1"/>
</dbReference>
<feature type="compositionally biased region" description="Gly residues" evidence="3">
    <location>
        <begin position="1"/>
        <end position="10"/>
    </location>
</feature>
<feature type="region of interest" description="Disordered" evidence="3">
    <location>
        <begin position="1"/>
        <end position="23"/>
    </location>
</feature>
<dbReference type="Gene3D" id="3.40.50.2300">
    <property type="match status" value="2"/>
</dbReference>
<proteinExistence type="inferred from homology"/>
<dbReference type="CDD" id="cd06358">
    <property type="entry name" value="PBP1_NHase"/>
    <property type="match status" value="1"/>
</dbReference>
<name>A0ABW1II60_9PSEU</name>
<comment type="caution">
    <text evidence="5">The sequence shown here is derived from an EMBL/GenBank/DDBJ whole genome shotgun (WGS) entry which is preliminary data.</text>
</comment>
<gene>
    <name evidence="5" type="ORF">ACFQH9_30775</name>
</gene>